<feature type="signal peptide" evidence="1">
    <location>
        <begin position="1"/>
        <end position="22"/>
    </location>
</feature>
<dbReference type="AlphaFoldDB" id="A0A2S7KZ95"/>
<dbReference type="PROSITE" id="PS51257">
    <property type="entry name" value="PROKAR_LIPOPROTEIN"/>
    <property type="match status" value="1"/>
</dbReference>
<evidence type="ECO:0000313" key="2">
    <source>
        <dbReference type="EMBL" id="PQB07994.1"/>
    </source>
</evidence>
<gene>
    <name evidence="2" type="ORF">BST83_13165</name>
</gene>
<dbReference type="EMBL" id="MQUA01000013">
    <property type="protein sequence ID" value="PQB07994.1"/>
    <property type="molecule type" value="Genomic_DNA"/>
</dbReference>
<feature type="chain" id="PRO_5015447850" evidence="1">
    <location>
        <begin position="23"/>
        <end position="63"/>
    </location>
</feature>
<dbReference type="RefSeq" id="WP_104810196.1">
    <property type="nucleotide sequence ID" value="NZ_MQUA01000013.1"/>
</dbReference>
<dbReference type="OrthoDB" id="1202212at2"/>
<keyword evidence="1" id="KW-0732">Signal</keyword>
<proteinExistence type="predicted"/>
<protein>
    <submittedName>
        <fullName evidence="2">Uncharacterized protein</fullName>
    </submittedName>
</protein>
<evidence type="ECO:0000313" key="3">
    <source>
        <dbReference type="Proteomes" id="UP000239522"/>
    </source>
</evidence>
<dbReference type="Proteomes" id="UP000239522">
    <property type="component" value="Unassembled WGS sequence"/>
</dbReference>
<sequence>MKKLITILILLVSISCTTTNTALIEKFQIITKNVEIIITTNTPEFDEIVVSCKDFDIEKEWIY</sequence>
<name>A0A2S7KZ95_9FLAO</name>
<organism evidence="2 3">
    <name type="scientific">Polaribacter filamentus</name>
    <dbReference type="NCBI Taxonomy" id="53483"/>
    <lineage>
        <taxon>Bacteria</taxon>
        <taxon>Pseudomonadati</taxon>
        <taxon>Bacteroidota</taxon>
        <taxon>Flavobacteriia</taxon>
        <taxon>Flavobacteriales</taxon>
        <taxon>Flavobacteriaceae</taxon>
    </lineage>
</organism>
<evidence type="ECO:0000256" key="1">
    <source>
        <dbReference type="SAM" id="SignalP"/>
    </source>
</evidence>
<reference evidence="2 3" key="1">
    <citation type="submission" date="2016-11" db="EMBL/GenBank/DDBJ databases">
        <title>Trade-off between light-utilization and light-protection in marine flavobacteria.</title>
        <authorList>
            <person name="Kumagai Y."/>
        </authorList>
    </citation>
    <scope>NUCLEOTIDE SEQUENCE [LARGE SCALE GENOMIC DNA]</scope>
    <source>
        <strain evidence="2 3">ATCC 700397</strain>
    </source>
</reference>
<keyword evidence="3" id="KW-1185">Reference proteome</keyword>
<comment type="caution">
    <text evidence="2">The sequence shown here is derived from an EMBL/GenBank/DDBJ whole genome shotgun (WGS) entry which is preliminary data.</text>
</comment>
<accession>A0A2S7KZ95</accession>